<evidence type="ECO:0000313" key="3">
    <source>
        <dbReference type="EMBL" id="ORC89228.1"/>
    </source>
</evidence>
<feature type="compositionally biased region" description="Basic and acidic residues" evidence="1">
    <location>
        <begin position="369"/>
        <end position="381"/>
    </location>
</feature>
<dbReference type="Pfam" id="PF07393">
    <property type="entry name" value="Sec10_HB"/>
    <property type="match status" value="1"/>
</dbReference>
<evidence type="ECO:0000259" key="2">
    <source>
        <dbReference type="Pfam" id="PF07393"/>
    </source>
</evidence>
<gene>
    <name evidence="3" type="ORF">TM35_000132320</name>
</gene>
<dbReference type="GO" id="GO:0006887">
    <property type="term" value="P:exocytosis"/>
    <property type="evidence" value="ECO:0007669"/>
    <property type="project" value="TreeGrafter"/>
</dbReference>
<evidence type="ECO:0000256" key="1">
    <source>
        <dbReference type="SAM" id="MobiDB-lite"/>
    </source>
</evidence>
<feature type="compositionally biased region" description="Low complexity" evidence="1">
    <location>
        <begin position="36"/>
        <end position="54"/>
    </location>
</feature>
<feature type="region of interest" description="Disordered" evidence="1">
    <location>
        <begin position="1"/>
        <end position="97"/>
    </location>
</feature>
<organism evidence="3 4">
    <name type="scientific">Trypanosoma theileri</name>
    <dbReference type="NCBI Taxonomy" id="67003"/>
    <lineage>
        <taxon>Eukaryota</taxon>
        <taxon>Discoba</taxon>
        <taxon>Euglenozoa</taxon>
        <taxon>Kinetoplastea</taxon>
        <taxon>Metakinetoplastina</taxon>
        <taxon>Trypanosomatida</taxon>
        <taxon>Trypanosomatidae</taxon>
        <taxon>Trypanosoma</taxon>
    </lineage>
</organism>
<feature type="compositionally biased region" description="Low complexity" evidence="1">
    <location>
        <begin position="340"/>
        <end position="356"/>
    </location>
</feature>
<dbReference type="PANTHER" id="PTHR12100:SF0">
    <property type="entry name" value="EXOCYST COMPLEX COMPONENT 5"/>
    <property type="match status" value="1"/>
</dbReference>
<protein>
    <recommendedName>
        <fullName evidence="2">Exocyst complex component Sec10-like alpha-helical bundle domain-containing protein</fullName>
    </recommendedName>
</protein>
<feature type="compositionally biased region" description="Low complexity" evidence="1">
    <location>
        <begin position="83"/>
        <end position="94"/>
    </location>
</feature>
<dbReference type="Proteomes" id="UP000192257">
    <property type="component" value="Unassembled WGS sequence"/>
</dbReference>
<name>A0A1X0NXG9_9TRYP</name>
<accession>A0A1X0NXG9</accession>
<feature type="compositionally biased region" description="Low complexity" evidence="1">
    <location>
        <begin position="132"/>
        <end position="169"/>
    </location>
</feature>
<proteinExistence type="predicted"/>
<feature type="compositionally biased region" description="Polar residues" evidence="1">
    <location>
        <begin position="64"/>
        <end position="74"/>
    </location>
</feature>
<feature type="region of interest" description="Disordered" evidence="1">
    <location>
        <begin position="131"/>
        <end position="169"/>
    </location>
</feature>
<feature type="compositionally biased region" description="Gly residues" evidence="1">
    <location>
        <begin position="1"/>
        <end position="10"/>
    </location>
</feature>
<feature type="compositionally biased region" description="Low complexity" evidence="1">
    <location>
        <begin position="453"/>
        <end position="463"/>
    </location>
</feature>
<dbReference type="EMBL" id="NBCO01000013">
    <property type="protein sequence ID" value="ORC89228.1"/>
    <property type="molecule type" value="Genomic_DNA"/>
</dbReference>
<sequence length="1205" mass="134415">MSSTAAGGGVKRTVLRRGGDKTASATAAITNKKNDNNNNNNINNININNNSNDTNKSKKHDNSGDTGASGTVARTNKRPHSSQHQQQKQNQETQRPPLDRMVFTSIHFSAPTFTNNITNRVLFPILSAQRKNIPSPSTTTTSPSGTPGRGSNTTNTTNTNTANSNSLTTTTTTIQTGGVDMYGAPVDYTAVARRLTVTLEEALADIAQMRAVEERTLQLNEVRCRRVEIREKRQLATIRLGLEATTARLHEYENRVCNALAATAGIEQHLSQSNARVLRGRSVSQLLKHFKMLTQMNFGELSAVLKNLSKARVEQRVFVTSQWEAGFVSPSDPMYFGGVNSNNAQTNSNNDNNAAGADDERGDDDGGSDDEHHRKSNKHDNTSFGEQQGEKNNEGGRTRGPFLRGGPRQLRRRVVSILETDEGTSELPINTNNTAGGGRTTTTGGSGERNDNSENNTSTTSTSGGAGREKMHRLETAAVAAGLDRAFAIRSCTEAQVEWCQRLSHLRNELDGIVRNTANIELYADWLRQELVADIFHLVECFNELYKDHPDTAVHQVYGRSILKTLELISRLYATITSSHDALLSVFYSRAINQMGVTLFSEYSLKPLPTQPPLGSSTGNTGSAASYTPTAMQHYRTTTEPDLQRTFDFLISRARRDVIIVETIFGTTNSARQQLLAQMTEGVVKPFVTQQLKLVEFFERDILEAEVHLSPRSKRRATPRVVDAISYSHNMQVRLFSFFQSYVDELRGIFDAGEADFLNKYVDSIFSSRAAFVEERAELELLRRYHALLEEQYTRDLHPIPDEVFDLREAHMRKTKELIERLTEVVTRTRNYAPAKDVAACILDLVKESLQNMGHYLEEELRKTIDSIRADRVNWRIKPKSEEELLRPTKLESQQCGLRMLLFVQSSLMSLNDAITVGTLTFMQTDTRLTTAIEEAKESAFETLDEHAETLLNLCANAIIVRSLSILLHYQNRNDYMPKVAKGGEGEMIAQPCTRACTLFCLYITRQFEEAKEFIRLSNGQIQHRQTASQVASGATLEHVMANNKLQGPSNTGVHNRTSSHTEGMDVISDAVRARARTMNMQQLLYGDGGPSSFVRTVGVCLYRGIVTHLKSFTVNDRGALIYKQDVTAYMEAMGPIIHTPGLGGAVVEVLFRMLKETASLLLMSWDHIKGVRETGLLRLMSSEEKVQFIKMREDLRDGFRRMSQ</sequence>
<dbReference type="GO" id="GO:0006893">
    <property type="term" value="P:Golgi to plasma membrane transport"/>
    <property type="evidence" value="ECO:0007669"/>
    <property type="project" value="TreeGrafter"/>
</dbReference>
<feature type="domain" description="Exocyst complex component Sec10-like alpha-helical bundle" evidence="2">
    <location>
        <begin position="815"/>
        <end position="1197"/>
    </location>
</feature>
<dbReference type="InterPro" id="IPR009976">
    <property type="entry name" value="Sec10-like"/>
</dbReference>
<comment type="caution">
    <text evidence="3">The sequence shown here is derived from an EMBL/GenBank/DDBJ whole genome shotgun (WGS) entry which is preliminary data.</text>
</comment>
<dbReference type="GO" id="GO:0000145">
    <property type="term" value="C:exocyst"/>
    <property type="evidence" value="ECO:0007669"/>
    <property type="project" value="TreeGrafter"/>
</dbReference>
<dbReference type="InterPro" id="IPR048627">
    <property type="entry name" value="Sec10_HB"/>
</dbReference>
<dbReference type="PANTHER" id="PTHR12100">
    <property type="entry name" value="SEC10"/>
    <property type="match status" value="1"/>
</dbReference>
<feature type="compositionally biased region" description="Gly residues" evidence="1">
    <location>
        <begin position="435"/>
        <end position="447"/>
    </location>
</feature>
<feature type="compositionally biased region" description="Basic and acidic residues" evidence="1">
    <location>
        <begin position="388"/>
        <end position="397"/>
    </location>
</feature>
<dbReference type="AlphaFoldDB" id="A0A1X0NXG9"/>
<dbReference type="OrthoDB" id="272443at2759"/>
<dbReference type="GeneID" id="39985228"/>
<evidence type="ECO:0000313" key="4">
    <source>
        <dbReference type="Proteomes" id="UP000192257"/>
    </source>
</evidence>
<reference evidence="3 4" key="1">
    <citation type="submission" date="2017-03" db="EMBL/GenBank/DDBJ databases">
        <title>An alternative strategy for trypanosome survival in the mammalian bloodstream revealed through genome and transcriptome analysis of the ubiquitous bovine parasite Trypanosoma (Megatrypanum) theileri.</title>
        <authorList>
            <person name="Kelly S."/>
            <person name="Ivens A."/>
            <person name="Mott A."/>
            <person name="O'Neill E."/>
            <person name="Emms D."/>
            <person name="Macleod O."/>
            <person name="Voorheis P."/>
            <person name="Matthews J."/>
            <person name="Matthews K."/>
            <person name="Carrington M."/>
        </authorList>
    </citation>
    <scope>NUCLEOTIDE SEQUENCE [LARGE SCALE GENOMIC DNA]</scope>
    <source>
        <strain evidence="3">Edinburgh</strain>
    </source>
</reference>
<feature type="region of interest" description="Disordered" evidence="1">
    <location>
        <begin position="338"/>
        <end position="470"/>
    </location>
</feature>
<dbReference type="RefSeq" id="XP_028883294.1">
    <property type="nucleotide sequence ID" value="XM_029025448.1"/>
</dbReference>
<dbReference type="VEuPathDB" id="TriTrypDB:TM35_000132320"/>
<keyword evidence="4" id="KW-1185">Reference proteome</keyword>